<organism evidence="4 5">
    <name type="scientific">Penicillium solitum</name>
    <dbReference type="NCBI Taxonomy" id="60172"/>
    <lineage>
        <taxon>Eukaryota</taxon>
        <taxon>Fungi</taxon>
        <taxon>Dikarya</taxon>
        <taxon>Ascomycota</taxon>
        <taxon>Pezizomycotina</taxon>
        <taxon>Eurotiomycetes</taxon>
        <taxon>Eurotiomycetidae</taxon>
        <taxon>Eurotiales</taxon>
        <taxon>Aspergillaceae</taxon>
        <taxon>Penicillium</taxon>
    </lineage>
</organism>
<sequence>MGMPTGRGRYGRALENPNSLPPTVDGRCRSLTRPYSLATANSTIPDQESAGIACYNGPRSFTIAGSTRAVEAVDASRLGSPSFASVKAKRLDVTNAFRSKLVDPLRSKLNEATNGLTFREPSKIRIDRSTNTRPENTIDNPGSYVADHMRLPVYFHHALQRVDREFPNAIYLEAGYSSTITVMASRALTGLAGRYFQAVNITTDRAWDNLVDTTLSLWNAAQMPSVTKVICLNRRGQQEARERQMQSLATKGLSFPEEALAKIQVFETDLAKPQLGLSLETYKNLLESTTHILHNAWAMSIKRPVQGFESQFRIMRNLIEFACDLSSLGGPPVSFQFISSIATVTGGSASNISGYWNPVEHLSFLFKLAQTINQLPDLHGPLSWTPVDDVAGALVDLLFTDHPYPIYHIDNPIRQPWQEMLPILADALGIPSGNRLPLDEWVAFVRDFPANALNKDQNPATVLADFLEHDFQRMSAGGLLLDTTKSREHSQTLRAVGPVSPDLARKFIQYWKSIGFMA</sequence>
<name>A0A1V6RL20_9EURO</name>
<evidence type="ECO:0000256" key="1">
    <source>
        <dbReference type="ARBA" id="ARBA00022679"/>
    </source>
</evidence>
<dbReference type="InterPro" id="IPR050444">
    <property type="entry name" value="Polyketide_Synthase"/>
</dbReference>
<dbReference type="SMART" id="SM00827">
    <property type="entry name" value="PKS_AT"/>
    <property type="match status" value="1"/>
</dbReference>
<dbReference type="SUPFAM" id="SSF52151">
    <property type="entry name" value="FabD/lysophospholipase-like"/>
    <property type="match status" value="1"/>
</dbReference>
<comment type="caution">
    <text evidence="4">The sequence shown here is derived from an EMBL/GenBank/DDBJ whole genome shotgun (WGS) entry which is preliminary data.</text>
</comment>
<dbReference type="SUPFAM" id="SSF51735">
    <property type="entry name" value="NAD(P)-binding Rossmann-fold domains"/>
    <property type="match status" value="1"/>
</dbReference>
<evidence type="ECO:0000313" key="5">
    <source>
        <dbReference type="Proteomes" id="UP000191612"/>
    </source>
</evidence>
<dbReference type="Pfam" id="PF07993">
    <property type="entry name" value="NAD_binding_4"/>
    <property type="match status" value="1"/>
</dbReference>
<feature type="region of interest" description="Disordered" evidence="2">
    <location>
        <begin position="1"/>
        <end position="22"/>
    </location>
</feature>
<dbReference type="Proteomes" id="UP000191612">
    <property type="component" value="Unassembled WGS sequence"/>
</dbReference>
<feature type="domain" description="Malonyl-CoA:ACP transacylase (MAT)" evidence="3">
    <location>
        <begin position="7"/>
        <end position="237"/>
    </location>
</feature>
<gene>
    <name evidence="4" type="ORF">PENSOL_c002G07856</name>
</gene>
<proteinExistence type="predicted"/>
<accession>A0A1V6RL20</accession>
<dbReference type="STRING" id="60172.A0A1V6RL20"/>
<reference evidence="5" key="1">
    <citation type="journal article" date="2017" name="Nat. Microbiol.">
        <title>Global analysis of biosynthetic gene clusters reveals vast potential of secondary metabolite production in Penicillium species.</title>
        <authorList>
            <person name="Nielsen J.C."/>
            <person name="Grijseels S."/>
            <person name="Prigent S."/>
            <person name="Ji B."/>
            <person name="Dainat J."/>
            <person name="Nielsen K.F."/>
            <person name="Frisvad J.C."/>
            <person name="Workman M."/>
            <person name="Nielsen J."/>
        </authorList>
    </citation>
    <scope>NUCLEOTIDE SEQUENCE [LARGE SCALE GENOMIC DNA]</scope>
    <source>
        <strain evidence="5">IBT 29525</strain>
    </source>
</reference>
<dbReference type="InterPro" id="IPR013120">
    <property type="entry name" value="FAR_NAD-bd"/>
</dbReference>
<keyword evidence="5" id="KW-1185">Reference proteome</keyword>
<keyword evidence="1" id="KW-0808">Transferase</keyword>
<dbReference type="AlphaFoldDB" id="A0A1V6RL20"/>
<dbReference type="Gene3D" id="3.40.50.720">
    <property type="entry name" value="NAD(P)-binding Rossmann-like Domain"/>
    <property type="match status" value="2"/>
</dbReference>
<dbReference type="PANTHER" id="PTHR45681">
    <property type="entry name" value="POLYKETIDE SYNTHASE 44-RELATED"/>
    <property type="match status" value="1"/>
</dbReference>
<protein>
    <recommendedName>
        <fullName evidence="3">Malonyl-CoA:ACP transacylase (MAT) domain-containing protein</fullName>
    </recommendedName>
</protein>
<dbReference type="InterPro" id="IPR014043">
    <property type="entry name" value="Acyl_transferase_dom"/>
</dbReference>
<dbReference type="EMBL" id="MDYO01000002">
    <property type="protein sequence ID" value="OQE02485.1"/>
    <property type="molecule type" value="Genomic_DNA"/>
</dbReference>
<dbReference type="PANTHER" id="PTHR45681:SF6">
    <property type="entry name" value="POLYKETIDE SYNTHASE 37"/>
    <property type="match status" value="1"/>
</dbReference>
<dbReference type="GO" id="GO:0016740">
    <property type="term" value="F:transferase activity"/>
    <property type="evidence" value="ECO:0007669"/>
    <property type="project" value="UniProtKB-KW"/>
</dbReference>
<dbReference type="InterPro" id="IPR001227">
    <property type="entry name" value="Ac_transferase_dom_sf"/>
</dbReference>
<dbReference type="Gene3D" id="3.40.366.10">
    <property type="entry name" value="Malonyl-Coenzyme A Acyl Carrier Protein, domain 2"/>
    <property type="match status" value="1"/>
</dbReference>
<evidence type="ECO:0000256" key="2">
    <source>
        <dbReference type="SAM" id="MobiDB-lite"/>
    </source>
</evidence>
<dbReference type="InterPro" id="IPR016035">
    <property type="entry name" value="Acyl_Trfase/lysoPLipase"/>
</dbReference>
<evidence type="ECO:0000313" key="4">
    <source>
        <dbReference type="EMBL" id="OQE02485.1"/>
    </source>
</evidence>
<dbReference type="InterPro" id="IPR036291">
    <property type="entry name" value="NAD(P)-bd_dom_sf"/>
</dbReference>
<evidence type="ECO:0000259" key="3">
    <source>
        <dbReference type="SMART" id="SM00827"/>
    </source>
</evidence>